<feature type="domain" description="Sulfatase N-terminal" evidence="4">
    <location>
        <begin position="26"/>
        <end position="380"/>
    </location>
</feature>
<dbReference type="Proteomes" id="UP001243717">
    <property type="component" value="Unassembled WGS sequence"/>
</dbReference>
<dbReference type="Gene3D" id="3.40.720.10">
    <property type="entry name" value="Alkaline Phosphatase, subunit A"/>
    <property type="match status" value="1"/>
</dbReference>
<dbReference type="PANTHER" id="PTHR45953:SF1">
    <property type="entry name" value="IDURONATE 2-SULFATASE"/>
    <property type="match status" value="1"/>
</dbReference>
<comment type="similarity">
    <text evidence="1">Belongs to the sulfatase family.</text>
</comment>
<evidence type="ECO:0000313" key="5">
    <source>
        <dbReference type="EMBL" id="MDQ8194687.1"/>
    </source>
</evidence>
<keyword evidence="2" id="KW-0479">Metal-binding</keyword>
<dbReference type="PANTHER" id="PTHR45953">
    <property type="entry name" value="IDURONATE 2-SULFATASE"/>
    <property type="match status" value="1"/>
</dbReference>
<name>A0ABU1AIP1_9BACT</name>
<dbReference type="InterPro" id="IPR000917">
    <property type="entry name" value="Sulfatase_N"/>
</dbReference>
<gene>
    <name evidence="5" type="ORF">QEH59_09635</name>
</gene>
<dbReference type="PROSITE" id="PS00149">
    <property type="entry name" value="SULFATASE_2"/>
    <property type="match status" value="1"/>
</dbReference>
<evidence type="ECO:0000256" key="1">
    <source>
        <dbReference type="ARBA" id="ARBA00008779"/>
    </source>
</evidence>
<comment type="caution">
    <text evidence="5">The sequence shown here is derived from an EMBL/GenBank/DDBJ whole genome shotgun (WGS) entry which is preliminary data.</text>
</comment>
<evidence type="ECO:0000259" key="4">
    <source>
        <dbReference type="Pfam" id="PF00884"/>
    </source>
</evidence>
<dbReference type="SUPFAM" id="SSF53649">
    <property type="entry name" value="Alkaline phosphatase-like"/>
    <property type="match status" value="1"/>
</dbReference>
<dbReference type="Pfam" id="PF00884">
    <property type="entry name" value="Sulfatase"/>
    <property type="match status" value="1"/>
</dbReference>
<dbReference type="InterPro" id="IPR024607">
    <property type="entry name" value="Sulfatase_CS"/>
</dbReference>
<dbReference type="RefSeq" id="WP_308985154.1">
    <property type="nucleotide sequence ID" value="NZ_JARXIC010000013.1"/>
</dbReference>
<reference evidence="5 6" key="1">
    <citation type="submission" date="2023-04" db="EMBL/GenBank/DDBJ databases">
        <title>A novel bacteria isolated from coastal sediment.</title>
        <authorList>
            <person name="Liu X.-J."/>
            <person name="Du Z.-J."/>
        </authorList>
    </citation>
    <scope>NUCLEOTIDE SEQUENCE [LARGE SCALE GENOMIC DNA]</scope>
    <source>
        <strain evidence="5 6">SDUM461004</strain>
    </source>
</reference>
<evidence type="ECO:0000256" key="3">
    <source>
        <dbReference type="ARBA" id="ARBA00022801"/>
    </source>
</evidence>
<keyword evidence="3" id="KW-0378">Hydrolase</keyword>
<organism evidence="5 6">
    <name type="scientific">Thalassobacterium sedimentorum</name>
    <dbReference type="NCBI Taxonomy" id="3041258"/>
    <lineage>
        <taxon>Bacteria</taxon>
        <taxon>Pseudomonadati</taxon>
        <taxon>Verrucomicrobiota</taxon>
        <taxon>Opitutia</taxon>
        <taxon>Puniceicoccales</taxon>
        <taxon>Coraliomargaritaceae</taxon>
        <taxon>Thalassobacterium</taxon>
    </lineage>
</organism>
<evidence type="ECO:0000256" key="2">
    <source>
        <dbReference type="ARBA" id="ARBA00022723"/>
    </source>
</evidence>
<proteinExistence type="inferred from homology"/>
<accession>A0ABU1AIP1</accession>
<keyword evidence="6" id="KW-1185">Reference proteome</keyword>
<protein>
    <submittedName>
        <fullName evidence="5">Sulfatase-like hydrolase/transferase</fullName>
    </submittedName>
</protein>
<sequence>MHADNSSRLMAQIAPTSKSILMPENPNILFVMCDQLRADFLSMYGCAAISTPNLDALSEQSTIYSNAISPYPLCVPARAALLTGLNPLQSGVLTNHQWLRTDRSTIGYKTWPDLLRTKGYRTASIGKMHFHPFEAAEGFDERIIAEDKRWPKVHDDYAEFLAQSGRKKFDARTHPDYKKNKGSVVYPDTVETTVDHFVANETIEFIQRQPEGRSFAVMVGFPSPHCPYDALPEFANTVDTEKLPELIHRSAQPTQEEESFYQNFLENHRKDWHSLDYEEFTLAQRLSIRKQYAGLIKQIDEEFGRIVQACKDKGVWENTLVVFTSDHGDHVGDRSMVGKGDFYQESIHIPLIVKAADQQTSSRVDAPVELQQVAATLLESSGSMIPAWWHYTPLPLSDRPDVTRDIFGILGNGCMVQRGSWKFVSYQLGLTELFNLDEDPTETTNLADHPEYLEIRLKLEASVRKWLMQSALSGHHEKQLTHGIALCESDSFAQRGWERNYPLPLPPQ</sequence>
<dbReference type="InterPro" id="IPR017850">
    <property type="entry name" value="Alkaline_phosphatase_core_sf"/>
</dbReference>
<dbReference type="EMBL" id="JARXIC010000013">
    <property type="protein sequence ID" value="MDQ8194687.1"/>
    <property type="molecule type" value="Genomic_DNA"/>
</dbReference>
<evidence type="ECO:0000313" key="6">
    <source>
        <dbReference type="Proteomes" id="UP001243717"/>
    </source>
</evidence>